<protein>
    <submittedName>
        <fullName evidence="1">Uncharacterized protein</fullName>
    </submittedName>
</protein>
<dbReference type="HOGENOM" id="CLU_2237032_0_0_1"/>
<accession>A0A0C9Y3K8</accession>
<proteinExistence type="predicted"/>
<sequence length="105" mass="11451">MPRAGSCIVAGLPCDRTESLPHWNTSSFATHRPNANAHPSPRIRTSTTNTSMLLGYVTLHPLSYFYFDPVDKSRTLSLVPSLPASEGGVMFAAYVDAPSNIRTWA</sequence>
<dbReference type="Proteomes" id="UP000054477">
    <property type="component" value="Unassembled WGS sequence"/>
</dbReference>
<evidence type="ECO:0000313" key="2">
    <source>
        <dbReference type="Proteomes" id="UP000054477"/>
    </source>
</evidence>
<name>A0A0C9Y3K8_9AGAR</name>
<gene>
    <name evidence="1" type="ORF">K443DRAFT_675688</name>
</gene>
<organism evidence="1 2">
    <name type="scientific">Laccaria amethystina LaAM-08-1</name>
    <dbReference type="NCBI Taxonomy" id="1095629"/>
    <lineage>
        <taxon>Eukaryota</taxon>
        <taxon>Fungi</taxon>
        <taxon>Dikarya</taxon>
        <taxon>Basidiomycota</taxon>
        <taxon>Agaricomycotina</taxon>
        <taxon>Agaricomycetes</taxon>
        <taxon>Agaricomycetidae</taxon>
        <taxon>Agaricales</taxon>
        <taxon>Agaricineae</taxon>
        <taxon>Hydnangiaceae</taxon>
        <taxon>Laccaria</taxon>
    </lineage>
</organism>
<reference evidence="1 2" key="1">
    <citation type="submission" date="2014-04" db="EMBL/GenBank/DDBJ databases">
        <authorList>
            <consortium name="DOE Joint Genome Institute"/>
            <person name="Kuo A."/>
            <person name="Kohler A."/>
            <person name="Nagy L.G."/>
            <person name="Floudas D."/>
            <person name="Copeland A."/>
            <person name="Barry K.W."/>
            <person name="Cichocki N."/>
            <person name="Veneault-Fourrey C."/>
            <person name="LaButti K."/>
            <person name="Lindquist E.A."/>
            <person name="Lipzen A."/>
            <person name="Lundell T."/>
            <person name="Morin E."/>
            <person name="Murat C."/>
            <person name="Sun H."/>
            <person name="Tunlid A."/>
            <person name="Henrissat B."/>
            <person name="Grigoriev I.V."/>
            <person name="Hibbett D.S."/>
            <person name="Martin F."/>
            <person name="Nordberg H.P."/>
            <person name="Cantor M.N."/>
            <person name="Hua S.X."/>
        </authorList>
    </citation>
    <scope>NUCLEOTIDE SEQUENCE [LARGE SCALE GENOMIC DNA]</scope>
    <source>
        <strain evidence="1 2">LaAM-08-1</strain>
    </source>
</reference>
<dbReference type="AlphaFoldDB" id="A0A0C9Y3K8"/>
<keyword evidence="2" id="KW-1185">Reference proteome</keyword>
<dbReference type="EMBL" id="KN838567">
    <property type="protein sequence ID" value="KIK04672.1"/>
    <property type="molecule type" value="Genomic_DNA"/>
</dbReference>
<reference evidence="2" key="2">
    <citation type="submission" date="2015-01" db="EMBL/GenBank/DDBJ databases">
        <title>Evolutionary Origins and Diversification of the Mycorrhizal Mutualists.</title>
        <authorList>
            <consortium name="DOE Joint Genome Institute"/>
            <consortium name="Mycorrhizal Genomics Consortium"/>
            <person name="Kohler A."/>
            <person name="Kuo A."/>
            <person name="Nagy L.G."/>
            <person name="Floudas D."/>
            <person name="Copeland A."/>
            <person name="Barry K.W."/>
            <person name="Cichocki N."/>
            <person name="Veneault-Fourrey C."/>
            <person name="LaButti K."/>
            <person name="Lindquist E.A."/>
            <person name="Lipzen A."/>
            <person name="Lundell T."/>
            <person name="Morin E."/>
            <person name="Murat C."/>
            <person name="Riley R."/>
            <person name="Ohm R."/>
            <person name="Sun H."/>
            <person name="Tunlid A."/>
            <person name="Henrissat B."/>
            <person name="Grigoriev I.V."/>
            <person name="Hibbett D.S."/>
            <person name="Martin F."/>
        </authorList>
    </citation>
    <scope>NUCLEOTIDE SEQUENCE [LARGE SCALE GENOMIC DNA]</scope>
    <source>
        <strain evidence="2">LaAM-08-1</strain>
    </source>
</reference>
<evidence type="ECO:0000313" key="1">
    <source>
        <dbReference type="EMBL" id="KIK04672.1"/>
    </source>
</evidence>